<accession>A0A0X8JQH8</accession>
<dbReference type="Gene3D" id="1.10.3210.10">
    <property type="entry name" value="Hypothetical protein af1432"/>
    <property type="match status" value="1"/>
</dbReference>
<dbReference type="InterPro" id="IPR037522">
    <property type="entry name" value="HD_GYP_dom"/>
</dbReference>
<dbReference type="GO" id="GO:0000160">
    <property type="term" value="P:phosphorelay signal transduction system"/>
    <property type="evidence" value="ECO:0007669"/>
    <property type="project" value="InterPro"/>
</dbReference>
<keyword evidence="1" id="KW-0597">Phosphoprotein</keyword>
<dbReference type="InterPro" id="IPR011006">
    <property type="entry name" value="CheY-like_superfamily"/>
</dbReference>
<name>A0A0X8JQH8_9BACT</name>
<evidence type="ECO:0000259" key="2">
    <source>
        <dbReference type="PROSITE" id="PS50110"/>
    </source>
</evidence>
<dbReference type="Gene3D" id="3.40.50.2300">
    <property type="match status" value="1"/>
</dbReference>
<gene>
    <name evidence="4" type="ORF">AXF15_08175</name>
</gene>
<dbReference type="RefSeq" id="WP_066605834.1">
    <property type="nucleotide sequence ID" value="NZ_CP014230.1"/>
</dbReference>
<feature type="domain" description="HD-GYP" evidence="3">
    <location>
        <begin position="147"/>
        <end position="363"/>
    </location>
</feature>
<feature type="modified residue" description="4-aspartylphosphate" evidence="1">
    <location>
        <position position="54"/>
    </location>
</feature>
<dbReference type="Gene3D" id="1.20.5.390">
    <property type="entry name" value="L1 transposable element, trimerization domain"/>
    <property type="match status" value="1"/>
</dbReference>
<evidence type="ECO:0000256" key="1">
    <source>
        <dbReference type="PROSITE-ProRule" id="PRU00169"/>
    </source>
</evidence>
<protein>
    <submittedName>
        <fullName evidence="4">Two-component system response regulator</fullName>
    </submittedName>
</protein>
<dbReference type="CDD" id="cd00077">
    <property type="entry name" value="HDc"/>
    <property type="match status" value="1"/>
</dbReference>
<evidence type="ECO:0000259" key="3">
    <source>
        <dbReference type="PROSITE" id="PS51832"/>
    </source>
</evidence>
<dbReference type="AlphaFoldDB" id="A0A0X8JQH8"/>
<dbReference type="OrthoDB" id="9769359at2"/>
<dbReference type="PANTHER" id="PTHR45228">
    <property type="entry name" value="CYCLIC DI-GMP PHOSPHODIESTERASE TM_0186-RELATED"/>
    <property type="match status" value="1"/>
</dbReference>
<dbReference type="STRING" id="888061.AXF15_08175"/>
<dbReference type="PROSITE" id="PS50110">
    <property type="entry name" value="RESPONSE_REGULATORY"/>
    <property type="match status" value="1"/>
</dbReference>
<dbReference type="SUPFAM" id="SSF109604">
    <property type="entry name" value="HD-domain/PDEase-like"/>
    <property type="match status" value="1"/>
</dbReference>
<dbReference type="InterPro" id="IPR003607">
    <property type="entry name" value="HD/PDEase_dom"/>
</dbReference>
<dbReference type="SMART" id="SM00448">
    <property type="entry name" value="REC"/>
    <property type="match status" value="1"/>
</dbReference>
<reference evidence="5" key="1">
    <citation type="submission" date="2016-02" db="EMBL/GenBank/DDBJ databases">
        <authorList>
            <person name="Holder M.E."/>
            <person name="Ajami N.J."/>
            <person name="Petrosino J.F."/>
        </authorList>
    </citation>
    <scope>NUCLEOTIDE SEQUENCE [LARGE SCALE GENOMIC DNA]</scope>
    <source>
        <strain evidence="5">DSM 12838</strain>
    </source>
</reference>
<dbReference type="Proteomes" id="UP000063964">
    <property type="component" value="Chromosome"/>
</dbReference>
<dbReference type="SMART" id="SM00471">
    <property type="entry name" value="HDc"/>
    <property type="match status" value="1"/>
</dbReference>
<keyword evidence="5" id="KW-1185">Reference proteome</keyword>
<proteinExistence type="predicted"/>
<dbReference type="InterPro" id="IPR001789">
    <property type="entry name" value="Sig_transdc_resp-reg_receiver"/>
</dbReference>
<dbReference type="Pfam" id="PF13487">
    <property type="entry name" value="HD_5"/>
    <property type="match status" value="1"/>
</dbReference>
<evidence type="ECO:0000313" key="4">
    <source>
        <dbReference type="EMBL" id="AMD93075.1"/>
    </source>
</evidence>
<organism evidence="4 5">
    <name type="scientific">Desulfomicrobium orale DSM 12838</name>
    <dbReference type="NCBI Taxonomy" id="888061"/>
    <lineage>
        <taxon>Bacteria</taxon>
        <taxon>Pseudomonadati</taxon>
        <taxon>Thermodesulfobacteriota</taxon>
        <taxon>Desulfovibrionia</taxon>
        <taxon>Desulfovibrionales</taxon>
        <taxon>Desulfomicrobiaceae</taxon>
        <taxon>Desulfomicrobium</taxon>
    </lineage>
</organism>
<dbReference type="EMBL" id="CP014230">
    <property type="protein sequence ID" value="AMD93075.1"/>
    <property type="molecule type" value="Genomic_DNA"/>
</dbReference>
<feature type="domain" description="Response regulatory" evidence="2">
    <location>
        <begin position="3"/>
        <end position="119"/>
    </location>
</feature>
<dbReference type="SUPFAM" id="SSF52172">
    <property type="entry name" value="CheY-like"/>
    <property type="match status" value="1"/>
</dbReference>
<evidence type="ECO:0000313" key="5">
    <source>
        <dbReference type="Proteomes" id="UP000063964"/>
    </source>
</evidence>
<sequence>MNTILVIDDEAGLRRSLCAYLEDLNYDTLTASNGLEGLEVLRERLPELCAVIVDLNMPVLNGYGFLEKATVEAPELPVIVLSGVGVIEDALQAVRAGAWDFLTKPMSSMGVLEHTLTKAMEKARLIRENNAYHAGLEKLVRQRTAELERTRRQIMHRLSRTAEYKDNETGHHVVRVGEIAAVLAQALGMDQILCDNLRDCAPLHDIGKIGIPDQVLLKPGKLDPEEWKIMQRHCMYGCEILGPLASKEEAHRNCESWQEGSGEDNELLDLARILALLHHERWDGKGYPFGLAGEDIPIEARIVALVDTYDALASERPYKPAFPEEKCLDIIRNESGTHFDPAVVRVFLDNIDDIRAIRQKWQD</sequence>
<dbReference type="InterPro" id="IPR052020">
    <property type="entry name" value="Cyclic_di-GMP/3'3'-cGAMP_PDE"/>
</dbReference>
<dbReference type="KEGG" id="doa:AXF15_08175"/>
<dbReference type="PROSITE" id="PS51832">
    <property type="entry name" value="HD_GYP"/>
    <property type="match status" value="1"/>
</dbReference>
<dbReference type="Pfam" id="PF00072">
    <property type="entry name" value="Response_reg"/>
    <property type="match status" value="1"/>
</dbReference>